<keyword evidence="1" id="KW-1133">Transmembrane helix</keyword>
<dbReference type="KEGG" id="ckh:LVJ77_09290"/>
<reference evidence="2" key="1">
    <citation type="journal article" date="2022" name="Res Sq">
        <title>Evolution of multicellular longitudinally dividing oral cavity symbionts (Neisseriaceae).</title>
        <authorList>
            <person name="Nyongesa S."/>
            <person name="Weber P."/>
            <person name="Bernet E."/>
            <person name="Pullido F."/>
            <person name="Nieckarz M."/>
            <person name="Delaby M."/>
            <person name="Nieves C."/>
            <person name="Viehboeck T."/>
            <person name="Krause N."/>
            <person name="Rivera-Millot A."/>
            <person name="Nakamura A."/>
            <person name="Vischer N."/>
            <person name="VanNieuwenhze M."/>
            <person name="Brun Y."/>
            <person name="Cava F."/>
            <person name="Bulgheresi S."/>
            <person name="Veyrier F."/>
        </authorList>
    </citation>
    <scope>NUCLEOTIDE SEQUENCE</scope>
    <source>
        <strain evidence="2">17694</strain>
    </source>
</reference>
<organism evidence="2 3">
    <name type="scientific">Conchiformibius kuhniae</name>
    <dbReference type="NCBI Taxonomy" id="211502"/>
    <lineage>
        <taxon>Bacteria</taxon>
        <taxon>Pseudomonadati</taxon>
        <taxon>Pseudomonadota</taxon>
        <taxon>Betaproteobacteria</taxon>
        <taxon>Neisseriales</taxon>
        <taxon>Neisseriaceae</taxon>
        <taxon>Conchiformibius</taxon>
    </lineage>
</organism>
<keyword evidence="1" id="KW-0812">Transmembrane</keyword>
<keyword evidence="1" id="KW-0472">Membrane</keyword>
<sequence>MNYSTTEMVSRKLAADAGWAGLYLTAYAGLALLAAYLLFSYLARKKPQYEVISIIVVATLLTMLAVCFKYFIRV</sequence>
<reference evidence="2" key="2">
    <citation type="submission" date="2024-09" db="EMBL/GenBank/DDBJ databases">
        <authorList>
            <person name="Veyrier F.J."/>
        </authorList>
    </citation>
    <scope>NUCLEOTIDE SEQUENCE</scope>
    <source>
        <strain evidence="2">17694</strain>
    </source>
</reference>
<dbReference type="RefSeq" id="WP_027009661.1">
    <property type="nucleotide sequence ID" value="NZ_CP091521.1"/>
</dbReference>
<evidence type="ECO:0000313" key="3">
    <source>
        <dbReference type="Proteomes" id="UP000831534"/>
    </source>
</evidence>
<feature type="transmembrane region" description="Helical" evidence="1">
    <location>
        <begin position="51"/>
        <end position="72"/>
    </location>
</feature>
<name>A0A8T9MX43_9NEIS</name>
<proteinExistence type="predicted"/>
<dbReference type="Proteomes" id="UP000831534">
    <property type="component" value="Chromosome"/>
</dbReference>
<gene>
    <name evidence="2" type="ORF">LVJ77_09290</name>
</gene>
<dbReference type="EMBL" id="CP091521">
    <property type="protein sequence ID" value="UOP04473.1"/>
    <property type="molecule type" value="Genomic_DNA"/>
</dbReference>
<evidence type="ECO:0000256" key="1">
    <source>
        <dbReference type="SAM" id="Phobius"/>
    </source>
</evidence>
<feature type="transmembrane region" description="Helical" evidence="1">
    <location>
        <begin position="20"/>
        <end position="39"/>
    </location>
</feature>
<accession>A0A8T9MX43</accession>
<protein>
    <submittedName>
        <fullName evidence="2">Uncharacterized protein</fullName>
    </submittedName>
</protein>
<dbReference type="AlphaFoldDB" id="A0A8T9MX43"/>
<evidence type="ECO:0000313" key="2">
    <source>
        <dbReference type="EMBL" id="UOP04473.1"/>
    </source>
</evidence>
<keyword evidence="3" id="KW-1185">Reference proteome</keyword>